<comment type="caution">
    <text evidence="1">The sequence shown here is derived from an EMBL/GenBank/DDBJ whole genome shotgun (WGS) entry which is preliminary data.</text>
</comment>
<reference evidence="1 2" key="1">
    <citation type="journal article" date="2020" name="Nat. Food">
        <title>A phased Vanilla planifolia genome enables genetic improvement of flavour and production.</title>
        <authorList>
            <person name="Hasing T."/>
            <person name="Tang H."/>
            <person name="Brym M."/>
            <person name="Khazi F."/>
            <person name="Huang T."/>
            <person name="Chambers A.H."/>
        </authorList>
    </citation>
    <scope>NUCLEOTIDE SEQUENCE [LARGE SCALE GENOMIC DNA]</scope>
    <source>
        <tissue evidence="1">Leaf</tissue>
    </source>
</reference>
<dbReference type="Proteomes" id="UP000639772">
    <property type="component" value="Chromosome 7"/>
</dbReference>
<evidence type="ECO:0000313" key="2">
    <source>
        <dbReference type="Proteomes" id="UP000639772"/>
    </source>
</evidence>
<dbReference type="EMBL" id="JADCNM010000007">
    <property type="protein sequence ID" value="KAG0475365.1"/>
    <property type="molecule type" value="Genomic_DNA"/>
</dbReference>
<evidence type="ECO:0000313" key="1">
    <source>
        <dbReference type="EMBL" id="KAG0475365.1"/>
    </source>
</evidence>
<dbReference type="AlphaFoldDB" id="A0A835QS64"/>
<name>A0A835QS64_VANPL</name>
<proteinExistence type="predicted"/>
<sequence>MTYLIWQWLWFCQKVEQKKEKPAWLVARFCGRNCIIVRVYESVSDLPFVEWIVMAALSFELYCDMNVHSSIVTYSDPAQMKAVKALHVATAPPNVVCRKRSKNRVLEFIKACIQQEKAGVYMSVVVLN</sequence>
<gene>
    <name evidence="1" type="ORF">HPP92_015051</name>
</gene>
<protein>
    <submittedName>
        <fullName evidence="1">Uncharacterized protein</fullName>
    </submittedName>
</protein>
<accession>A0A835QS64</accession>
<organism evidence="1 2">
    <name type="scientific">Vanilla planifolia</name>
    <name type="common">Vanilla</name>
    <dbReference type="NCBI Taxonomy" id="51239"/>
    <lineage>
        <taxon>Eukaryota</taxon>
        <taxon>Viridiplantae</taxon>
        <taxon>Streptophyta</taxon>
        <taxon>Embryophyta</taxon>
        <taxon>Tracheophyta</taxon>
        <taxon>Spermatophyta</taxon>
        <taxon>Magnoliopsida</taxon>
        <taxon>Liliopsida</taxon>
        <taxon>Asparagales</taxon>
        <taxon>Orchidaceae</taxon>
        <taxon>Vanilloideae</taxon>
        <taxon>Vanilleae</taxon>
        <taxon>Vanilla</taxon>
    </lineage>
</organism>